<dbReference type="PROSITE" id="PS50893">
    <property type="entry name" value="ABC_TRANSPORTER_2"/>
    <property type="match status" value="1"/>
</dbReference>
<dbReference type="Gene3D" id="3.40.50.300">
    <property type="entry name" value="P-loop containing nucleotide triphosphate hydrolases"/>
    <property type="match status" value="1"/>
</dbReference>
<dbReference type="AlphaFoldDB" id="A0A7X2D2W8"/>
<organism evidence="12 13">
    <name type="scientific">Roseospira navarrensis</name>
    <dbReference type="NCBI Taxonomy" id="140058"/>
    <lineage>
        <taxon>Bacteria</taxon>
        <taxon>Pseudomonadati</taxon>
        <taxon>Pseudomonadota</taxon>
        <taxon>Alphaproteobacteria</taxon>
        <taxon>Rhodospirillales</taxon>
        <taxon>Rhodospirillaceae</taxon>
        <taxon>Roseospira</taxon>
    </lineage>
</organism>
<dbReference type="OrthoDB" id="5288404at2"/>
<feature type="domain" description="ABC transporter" evidence="10">
    <location>
        <begin position="357"/>
        <end position="601"/>
    </location>
</feature>
<name>A0A7X2D2W8_9PROT</name>
<dbReference type="InterPro" id="IPR011527">
    <property type="entry name" value="ABC1_TM_dom"/>
</dbReference>
<evidence type="ECO:0000259" key="10">
    <source>
        <dbReference type="PROSITE" id="PS50893"/>
    </source>
</evidence>
<keyword evidence="13" id="KW-1185">Reference proteome</keyword>
<dbReference type="EMBL" id="WIVE01000014">
    <property type="protein sequence ID" value="MQX36156.1"/>
    <property type="molecule type" value="Genomic_DNA"/>
</dbReference>
<evidence type="ECO:0000256" key="3">
    <source>
        <dbReference type="ARBA" id="ARBA00022475"/>
    </source>
</evidence>
<sequence length="610" mass="64864">MTDPAAQTPKPGAPHSGSAAAWRLIWRFLRATAGPWWPYLAAGGVAMLLVAGSTALTAWLMKPAVDDVLAAQDPTMMWVVGLGLPGAFALKGISNYMQRASMLYAGLGMVATARTRLFGHLLGLDLAFFQANPIGTLTSRLIVDLDTLKNTITSTGIALGRDVATLVSLIVTLMVMDWRLSVVGLLIFPAVVLPVLALGRRARLRTGELQETMGRFDAMLSESFEGVRVVKVFGTPARERARAHSLVERLFTSMFQVEKTKMLSAFLIEVAAGIAVSLVVLYGGLRVIEGGTTPGTFFAFITALILAYRPIKKLGNLNATLMEGVAVLDRLFQVLDARPILVDTPASPPLAVSSGAIRLEGVHVEHPNAAIPALRGVTLDIPAGRTVALVGPSGAGKTTVLNLVARLLDPTSGRVLIDGQDIRGVPLDSLWRHIALVTQDVTLFEGTVLENILFGAPGPVDPADPTPDWRARAEAAARDADAMDFITALPRGFDTQIGESGLRLSGGQRQRLAIARAMVKDAPILLLDEATAALDRDTERRVQAALERLGQGRTTLIVAHRLATVRGADTICVMDGGRIIESGPHDALVAQGGLYARLWAGQGGEIIPAE</sequence>
<accession>A0A7X2D2W8</accession>
<evidence type="ECO:0000256" key="2">
    <source>
        <dbReference type="ARBA" id="ARBA00022448"/>
    </source>
</evidence>
<feature type="domain" description="ABC transmembrane type-1" evidence="11">
    <location>
        <begin position="41"/>
        <end position="323"/>
    </location>
</feature>
<evidence type="ECO:0000313" key="13">
    <source>
        <dbReference type="Proteomes" id="UP000434582"/>
    </source>
</evidence>
<dbReference type="InterPro" id="IPR036640">
    <property type="entry name" value="ABC1_TM_sf"/>
</dbReference>
<dbReference type="RefSeq" id="WP_153342366.1">
    <property type="nucleotide sequence ID" value="NZ_WIVE01000014.1"/>
</dbReference>
<keyword evidence="6 12" id="KW-0067">ATP-binding</keyword>
<evidence type="ECO:0000256" key="9">
    <source>
        <dbReference type="SAM" id="Phobius"/>
    </source>
</evidence>
<dbReference type="InterPro" id="IPR017871">
    <property type="entry name" value="ABC_transporter-like_CS"/>
</dbReference>
<dbReference type="Proteomes" id="UP000434582">
    <property type="component" value="Unassembled WGS sequence"/>
</dbReference>
<evidence type="ECO:0000256" key="6">
    <source>
        <dbReference type="ARBA" id="ARBA00022840"/>
    </source>
</evidence>
<dbReference type="CDD" id="cd18552">
    <property type="entry name" value="ABC_6TM_MsbA_like"/>
    <property type="match status" value="1"/>
</dbReference>
<evidence type="ECO:0000256" key="4">
    <source>
        <dbReference type="ARBA" id="ARBA00022692"/>
    </source>
</evidence>
<dbReference type="GO" id="GO:0016887">
    <property type="term" value="F:ATP hydrolysis activity"/>
    <property type="evidence" value="ECO:0007669"/>
    <property type="project" value="InterPro"/>
</dbReference>
<keyword evidence="2" id="KW-0813">Transport</keyword>
<dbReference type="InterPro" id="IPR003593">
    <property type="entry name" value="AAA+_ATPase"/>
</dbReference>
<dbReference type="Pfam" id="PF00005">
    <property type="entry name" value="ABC_tran"/>
    <property type="match status" value="1"/>
</dbReference>
<dbReference type="GO" id="GO:0005886">
    <property type="term" value="C:plasma membrane"/>
    <property type="evidence" value="ECO:0007669"/>
    <property type="project" value="UniProtKB-SubCell"/>
</dbReference>
<evidence type="ECO:0000256" key="5">
    <source>
        <dbReference type="ARBA" id="ARBA00022741"/>
    </source>
</evidence>
<evidence type="ECO:0000259" key="11">
    <source>
        <dbReference type="PROSITE" id="PS50929"/>
    </source>
</evidence>
<dbReference type="InterPro" id="IPR003439">
    <property type="entry name" value="ABC_transporter-like_ATP-bd"/>
</dbReference>
<keyword evidence="4 9" id="KW-0812">Transmembrane</keyword>
<evidence type="ECO:0000256" key="7">
    <source>
        <dbReference type="ARBA" id="ARBA00022989"/>
    </source>
</evidence>
<dbReference type="Pfam" id="PF00664">
    <property type="entry name" value="ABC_membrane"/>
    <property type="match status" value="1"/>
</dbReference>
<dbReference type="SUPFAM" id="SSF52540">
    <property type="entry name" value="P-loop containing nucleoside triphosphate hydrolases"/>
    <property type="match status" value="1"/>
</dbReference>
<feature type="transmembrane region" description="Helical" evidence="9">
    <location>
        <begin position="182"/>
        <end position="199"/>
    </location>
</feature>
<dbReference type="GO" id="GO:0090374">
    <property type="term" value="P:oligopeptide export from mitochondrion"/>
    <property type="evidence" value="ECO:0007669"/>
    <property type="project" value="TreeGrafter"/>
</dbReference>
<comment type="subcellular location">
    <subcellularLocation>
        <location evidence="1">Cell membrane</location>
        <topology evidence="1">Multi-pass membrane protein</topology>
    </subcellularLocation>
</comment>
<protein>
    <submittedName>
        <fullName evidence="12">ATP-binding cassette domain-containing protein</fullName>
    </submittedName>
</protein>
<feature type="transmembrane region" description="Helical" evidence="9">
    <location>
        <begin position="291"/>
        <end position="308"/>
    </location>
</feature>
<dbReference type="GO" id="GO:0015421">
    <property type="term" value="F:ABC-type oligopeptide transporter activity"/>
    <property type="evidence" value="ECO:0007669"/>
    <property type="project" value="TreeGrafter"/>
</dbReference>
<feature type="transmembrane region" description="Helical" evidence="9">
    <location>
        <begin position="75"/>
        <end position="93"/>
    </location>
</feature>
<gene>
    <name evidence="12" type="ORF">GHC57_06455</name>
</gene>
<dbReference type="GO" id="GO:0005524">
    <property type="term" value="F:ATP binding"/>
    <property type="evidence" value="ECO:0007669"/>
    <property type="project" value="UniProtKB-KW"/>
</dbReference>
<reference evidence="12 13" key="1">
    <citation type="submission" date="2019-10" db="EMBL/GenBank/DDBJ databases">
        <title>Draft whole-genome sequence of the purple nonsulfur photosynthetic bacterium Roseospira navarrensis DSM 15114.</title>
        <authorList>
            <person name="Kyndt J.A."/>
            <person name="Meyer T.E."/>
        </authorList>
    </citation>
    <scope>NUCLEOTIDE SEQUENCE [LARGE SCALE GENOMIC DNA]</scope>
    <source>
        <strain evidence="12 13">DSM 15114</strain>
    </source>
</reference>
<dbReference type="SMART" id="SM00382">
    <property type="entry name" value="AAA"/>
    <property type="match status" value="1"/>
</dbReference>
<dbReference type="SUPFAM" id="SSF90123">
    <property type="entry name" value="ABC transporter transmembrane region"/>
    <property type="match status" value="1"/>
</dbReference>
<keyword evidence="5" id="KW-0547">Nucleotide-binding</keyword>
<comment type="caution">
    <text evidence="12">The sequence shown here is derived from an EMBL/GenBank/DDBJ whole genome shotgun (WGS) entry which is preliminary data.</text>
</comment>
<keyword evidence="3" id="KW-1003">Cell membrane</keyword>
<evidence type="ECO:0000313" key="12">
    <source>
        <dbReference type="EMBL" id="MQX36156.1"/>
    </source>
</evidence>
<dbReference type="PROSITE" id="PS50929">
    <property type="entry name" value="ABC_TM1F"/>
    <property type="match status" value="1"/>
</dbReference>
<dbReference type="FunFam" id="3.40.50.300:FF:000221">
    <property type="entry name" value="Multidrug ABC transporter ATP-binding protein"/>
    <property type="match status" value="1"/>
</dbReference>
<evidence type="ECO:0000256" key="8">
    <source>
        <dbReference type="ARBA" id="ARBA00023136"/>
    </source>
</evidence>
<proteinExistence type="predicted"/>
<keyword evidence="8 9" id="KW-0472">Membrane</keyword>
<keyword evidence="7 9" id="KW-1133">Transmembrane helix</keyword>
<evidence type="ECO:0000256" key="1">
    <source>
        <dbReference type="ARBA" id="ARBA00004651"/>
    </source>
</evidence>
<dbReference type="InterPro" id="IPR039421">
    <property type="entry name" value="Type_1_exporter"/>
</dbReference>
<dbReference type="PANTHER" id="PTHR43394:SF7">
    <property type="entry name" value="ABC TRANSPORTER B FAMILY MEMBER 28"/>
    <property type="match status" value="1"/>
</dbReference>
<feature type="transmembrane region" description="Helical" evidence="9">
    <location>
        <begin position="263"/>
        <end position="285"/>
    </location>
</feature>
<dbReference type="PROSITE" id="PS00211">
    <property type="entry name" value="ABC_TRANSPORTER_1"/>
    <property type="match status" value="1"/>
</dbReference>
<dbReference type="Gene3D" id="1.20.1560.10">
    <property type="entry name" value="ABC transporter type 1, transmembrane domain"/>
    <property type="match status" value="1"/>
</dbReference>
<dbReference type="InterPro" id="IPR027417">
    <property type="entry name" value="P-loop_NTPase"/>
</dbReference>
<dbReference type="PANTHER" id="PTHR43394">
    <property type="entry name" value="ATP-DEPENDENT PERMEASE MDL1, MITOCHONDRIAL"/>
    <property type="match status" value="1"/>
</dbReference>
<feature type="transmembrane region" description="Helical" evidence="9">
    <location>
        <begin position="36"/>
        <end position="60"/>
    </location>
</feature>